<dbReference type="EMBL" id="QEKH01000057">
    <property type="protein sequence ID" value="PVY32024.1"/>
    <property type="molecule type" value="Genomic_DNA"/>
</dbReference>
<reference evidence="8 9" key="1">
    <citation type="submission" date="2018-04" db="EMBL/GenBank/DDBJ databases">
        <title>Genomic Encyclopedia of Type Strains, Phase IV (KMG-IV): sequencing the most valuable type-strain genomes for metagenomic binning, comparative biology and taxonomic classification.</title>
        <authorList>
            <person name="Goeker M."/>
        </authorList>
    </citation>
    <scope>NUCLEOTIDE SEQUENCE [LARGE SCALE GENOMIC DNA]</scope>
    <source>
        <strain evidence="8 9">DSM 14823</strain>
    </source>
</reference>
<feature type="transmembrane region" description="Helical" evidence="7">
    <location>
        <begin position="148"/>
        <end position="167"/>
    </location>
</feature>
<evidence type="ECO:0000256" key="7">
    <source>
        <dbReference type="SAM" id="Phobius"/>
    </source>
</evidence>
<dbReference type="Proteomes" id="UP000245959">
    <property type="component" value="Unassembled WGS sequence"/>
</dbReference>
<comment type="subcellular location">
    <subcellularLocation>
        <location evidence="1">Cell membrane</location>
        <topology evidence="1">Multi-pass membrane protein</topology>
    </subcellularLocation>
</comment>
<dbReference type="InterPro" id="IPR003370">
    <property type="entry name" value="Chromate_transpt"/>
</dbReference>
<accession>A0A2U1AB91</accession>
<feature type="transmembrane region" description="Helical" evidence="7">
    <location>
        <begin position="88"/>
        <end position="108"/>
    </location>
</feature>
<dbReference type="InterPro" id="IPR014047">
    <property type="entry name" value="Chr_Tranpt_l_chain"/>
</dbReference>
<keyword evidence="4 7" id="KW-0812">Transmembrane</keyword>
<evidence type="ECO:0000256" key="2">
    <source>
        <dbReference type="ARBA" id="ARBA00005262"/>
    </source>
</evidence>
<dbReference type="AlphaFoldDB" id="A0A2U1AB91"/>
<comment type="caution">
    <text evidence="8">The sequence shown here is derived from an EMBL/GenBank/DDBJ whole genome shotgun (WGS) entry which is preliminary data.</text>
</comment>
<feature type="transmembrane region" description="Helical" evidence="7">
    <location>
        <begin position="173"/>
        <end position="189"/>
    </location>
</feature>
<feature type="transmembrane region" description="Helical" evidence="7">
    <location>
        <begin position="201"/>
        <end position="227"/>
    </location>
</feature>
<feature type="transmembrane region" description="Helical" evidence="7">
    <location>
        <begin position="356"/>
        <end position="374"/>
    </location>
</feature>
<evidence type="ECO:0000256" key="4">
    <source>
        <dbReference type="ARBA" id="ARBA00022692"/>
    </source>
</evidence>
<keyword evidence="5 7" id="KW-1133">Transmembrane helix</keyword>
<sequence length="398" mass="43022">MTLMNEELANCSRGRVLWLLFWNFFKIALFVVGGGFAIILAAEESFVKRLRWLKEGELLDMLTVIQSVPGLTAGNAAIYVGYRAAGHAGALIALFGVALPSFTVITLLSMGLDFLPLDNLYLQSAFIGVRTAMAGLMIATVARLWRKIMSGFFPWFVMLACFLLMTFTKVNPGWLIAGSMAAGIASAFMPRAEESRGVATLLLLFVLFVYFGLLCFGGGAVLVNFYIHELVELRHWLTLDELADMVAISQVTPGPIGVNIATFIGYRQGGIPGAAIATIGLLFPSYWLMMGGLKSLDKWEHSRIVGGIMAGIRPATIGLMIAVTLVYLEMSLFTAAVPWRGIVDWTAGNSADFGGFGLRLLMLPVLAVSTWALYKSKCSIMAAIFTSAAAGALCAPWL</sequence>
<evidence type="ECO:0000256" key="3">
    <source>
        <dbReference type="ARBA" id="ARBA00022475"/>
    </source>
</evidence>
<evidence type="ECO:0000313" key="9">
    <source>
        <dbReference type="Proteomes" id="UP000245959"/>
    </source>
</evidence>
<evidence type="ECO:0000256" key="1">
    <source>
        <dbReference type="ARBA" id="ARBA00004651"/>
    </source>
</evidence>
<dbReference type="PIRSF" id="PIRSF004810">
    <property type="entry name" value="ChrA"/>
    <property type="match status" value="1"/>
</dbReference>
<dbReference type="OrthoDB" id="9788907at2"/>
<evidence type="ECO:0000313" key="8">
    <source>
        <dbReference type="EMBL" id="PVY32024.1"/>
    </source>
</evidence>
<protein>
    <submittedName>
        <fullName evidence="8">Chromate transporter</fullName>
    </submittedName>
</protein>
<dbReference type="GO" id="GO:0005886">
    <property type="term" value="C:plasma membrane"/>
    <property type="evidence" value="ECO:0007669"/>
    <property type="project" value="UniProtKB-SubCell"/>
</dbReference>
<dbReference type="GO" id="GO:0015109">
    <property type="term" value="F:chromate transmembrane transporter activity"/>
    <property type="evidence" value="ECO:0007669"/>
    <property type="project" value="InterPro"/>
</dbReference>
<keyword evidence="6 7" id="KW-0472">Membrane</keyword>
<feature type="transmembrane region" description="Helical" evidence="7">
    <location>
        <begin position="314"/>
        <end position="336"/>
    </location>
</feature>
<proteinExistence type="inferred from homology"/>
<organism evidence="8 9">
    <name type="scientific">Victivallis vadensis</name>
    <dbReference type="NCBI Taxonomy" id="172901"/>
    <lineage>
        <taxon>Bacteria</taxon>
        <taxon>Pseudomonadati</taxon>
        <taxon>Lentisphaerota</taxon>
        <taxon>Lentisphaeria</taxon>
        <taxon>Victivallales</taxon>
        <taxon>Victivallaceae</taxon>
        <taxon>Victivallis</taxon>
    </lineage>
</organism>
<evidence type="ECO:0000256" key="6">
    <source>
        <dbReference type="ARBA" id="ARBA00023136"/>
    </source>
</evidence>
<dbReference type="Pfam" id="PF02417">
    <property type="entry name" value="Chromate_transp"/>
    <property type="match status" value="2"/>
</dbReference>
<name>A0A2U1AB91_9BACT</name>
<feature type="transmembrane region" description="Helical" evidence="7">
    <location>
        <begin position="120"/>
        <end position="141"/>
    </location>
</feature>
<gene>
    <name evidence="8" type="ORF">C8D82_1578</name>
</gene>
<feature type="transmembrane region" description="Helical" evidence="7">
    <location>
        <begin position="271"/>
        <end position="293"/>
    </location>
</feature>
<dbReference type="PANTHER" id="PTHR43663">
    <property type="entry name" value="CHROMATE TRANSPORT PROTEIN-RELATED"/>
    <property type="match status" value="1"/>
</dbReference>
<dbReference type="PANTHER" id="PTHR43663:SF1">
    <property type="entry name" value="CHROMATE TRANSPORTER"/>
    <property type="match status" value="1"/>
</dbReference>
<evidence type="ECO:0000256" key="5">
    <source>
        <dbReference type="ARBA" id="ARBA00022989"/>
    </source>
</evidence>
<keyword evidence="9" id="KW-1185">Reference proteome</keyword>
<comment type="similarity">
    <text evidence="2">Belongs to the chromate ion transporter (CHR) (TC 2.A.51) family.</text>
</comment>
<feature type="transmembrane region" description="Helical" evidence="7">
    <location>
        <begin position="20"/>
        <end position="42"/>
    </location>
</feature>
<dbReference type="InterPro" id="IPR052518">
    <property type="entry name" value="CHR_Transporter"/>
</dbReference>
<keyword evidence="3" id="KW-1003">Cell membrane</keyword>